<dbReference type="InterPro" id="IPR029044">
    <property type="entry name" value="Nucleotide-diphossugar_trans"/>
</dbReference>
<dbReference type="EMBL" id="JAXQNN010000002">
    <property type="protein sequence ID" value="MDZ5711926.1"/>
    <property type="molecule type" value="Genomic_DNA"/>
</dbReference>
<proteinExistence type="predicted"/>
<keyword evidence="4" id="KW-1185">Reference proteome</keyword>
<accession>A0ABU5KLT7</accession>
<evidence type="ECO:0000313" key="3">
    <source>
        <dbReference type="EMBL" id="MDZ5711926.1"/>
    </source>
</evidence>
<feature type="transmembrane region" description="Helical" evidence="1">
    <location>
        <begin position="278"/>
        <end position="299"/>
    </location>
</feature>
<keyword evidence="1" id="KW-0812">Transmembrane</keyword>
<reference evidence="3 4" key="1">
    <citation type="submission" date="2023-12" db="EMBL/GenBank/DDBJ databases">
        <title>Jeotgalibacillus haloalkaliphilus sp. nov., a novel salt-tolerant bacteria, isolated from the estuary of the Fenhe River into the Yellow River.</title>
        <authorList>
            <person name="Li Y."/>
        </authorList>
    </citation>
    <scope>NUCLEOTIDE SEQUENCE [LARGE SCALE GENOMIC DNA]</scope>
    <source>
        <strain evidence="3 4">HH7-29</strain>
    </source>
</reference>
<feature type="transmembrane region" description="Helical" evidence="1">
    <location>
        <begin position="249"/>
        <end position="272"/>
    </location>
</feature>
<keyword evidence="1" id="KW-1133">Transmembrane helix</keyword>
<dbReference type="InterPro" id="IPR001173">
    <property type="entry name" value="Glyco_trans_2-like"/>
</dbReference>
<dbReference type="PANTHER" id="PTHR43646">
    <property type="entry name" value="GLYCOSYLTRANSFERASE"/>
    <property type="match status" value="1"/>
</dbReference>
<feature type="domain" description="Glycosyltransferase 2-like" evidence="2">
    <location>
        <begin position="16"/>
        <end position="183"/>
    </location>
</feature>
<organism evidence="3 4">
    <name type="scientific">Jeotgalibacillus haloalkalitolerans</name>
    <dbReference type="NCBI Taxonomy" id="3104292"/>
    <lineage>
        <taxon>Bacteria</taxon>
        <taxon>Bacillati</taxon>
        <taxon>Bacillota</taxon>
        <taxon>Bacilli</taxon>
        <taxon>Bacillales</taxon>
        <taxon>Caryophanaceae</taxon>
        <taxon>Jeotgalibacillus</taxon>
    </lineage>
</organism>
<dbReference type="PANTHER" id="PTHR43646:SF3">
    <property type="entry name" value="SLR1566 PROTEIN"/>
    <property type="match status" value="1"/>
</dbReference>
<comment type="caution">
    <text evidence="3">The sequence shown here is derived from an EMBL/GenBank/DDBJ whole genome shotgun (WGS) entry which is preliminary data.</text>
</comment>
<dbReference type="SUPFAM" id="SSF53448">
    <property type="entry name" value="Nucleotide-diphospho-sugar transferases"/>
    <property type="match status" value="1"/>
</dbReference>
<dbReference type="Pfam" id="PF00535">
    <property type="entry name" value="Glycos_transf_2"/>
    <property type="match status" value="1"/>
</dbReference>
<evidence type="ECO:0000313" key="4">
    <source>
        <dbReference type="Proteomes" id="UP001292084"/>
    </source>
</evidence>
<protein>
    <submittedName>
        <fullName evidence="3">Glycosyltransferase family 2 protein</fullName>
    </submittedName>
</protein>
<gene>
    <name evidence="3" type="ORF">UFB30_06780</name>
</gene>
<sequence>MPRLKNRTDDQSSRISFLIPMRNEEGNAAGVIQSILDTSYANKEIIVLNDHSEDQTESILEQFSSDIKVIQGKPLPEQWVGKVYACYQLSKEATGDYYCFIDADVRVEPDAVLKALYLLKKNKAGLITGFPRFPAKTFLAKLLVPMQHFFVFFHLPNAVANFTKKPAFTAAHGAFMLFDKNAYVQSGGHETVRNSLVEDIHLTRVLKRNGYRCILSNITNSISCDMYETNAEVWEGFTKNIFTGLGRSVPGAVIVALFYISFYFLPLVFFFYGIIYQEWLWCLPLLLIFMQTFLIDLATGQSKLHFLLMPISAIALVILLFTAAIKGITGSGYTWKGRIYR</sequence>
<name>A0ABU5KLT7_9BACL</name>
<feature type="transmembrane region" description="Helical" evidence="1">
    <location>
        <begin position="306"/>
        <end position="325"/>
    </location>
</feature>
<dbReference type="Gene3D" id="3.90.550.10">
    <property type="entry name" value="Spore Coat Polysaccharide Biosynthesis Protein SpsA, Chain A"/>
    <property type="match status" value="1"/>
</dbReference>
<keyword evidence="1" id="KW-0472">Membrane</keyword>
<evidence type="ECO:0000256" key="1">
    <source>
        <dbReference type="SAM" id="Phobius"/>
    </source>
</evidence>
<dbReference type="Proteomes" id="UP001292084">
    <property type="component" value="Unassembled WGS sequence"/>
</dbReference>
<evidence type="ECO:0000259" key="2">
    <source>
        <dbReference type="Pfam" id="PF00535"/>
    </source>
</evidence>